<evidence type="ECO:0000313" key="2">
    <source>
        <dbReference type="Proteomes" id="UP000324748"/>
    </source>
</evidence>
<keyword evidence="2" id="KW-1185">Reference proteome</keyword>
<proteinExistence type="predicted"/>
<dbReference type="Proteomes" id="UP000324748">
    <property type="component" value="Unassembled WGS sequence"/>
</dbReference>
<dbReference type="AlphaFoldDB" id="A0A5B0NKF3"/>
<dbReference type="EMBL" id="VSWC01000093">
    <property type="protein sequence ID" value="KAA1089213.1"/>
    <property type="molecule type" value="Genomic_DNA"/>
</dbReference>
<organism evidence="1 2">
    <name type="scientific">Puccinia graminis f. sp. tritici</name>
    <dbReference type="NCBI Taxonomy" id="56615"/>
    <lineage>
        <taxon>Eukaryota</taxon>
        <taxon>Fungi</taxon>
        <taxon>Dikarya</taxon>
        <taxon>Basidiomycota</taxon>
        <taxon>Pucciniomycotina</taxon>
        <taxon>Pucciniomycetes</taxon>
        <taxon>Pucciniales</taxon>
        <taxon>Pucciniaceae</taxon>
        <taxon>Puccinia</taxon>
    </lineage>
</organism>
<dbReference type="OrthoDB" id="10325984at2759"/>
<gene>
    <name evidence="1" type="ORF">PGT21_010426</name>
</gene>
<dbReference type="PANTHER" id="PTHR33069:SF3">
    <property type="entry name" value="DYNEIN HEAVY CHAIN TAIL DOMAIN-CONTAINING PROTEIN"/>
    <property type="match status" value="1"/>
</dbReference>
<evidence type="ECO:0000313" key="1">
    <source>
        <dbReference type="EMBL" id="KAA1089213.1"/>
    </source>
</evidence>
<sequence>MSELMETPETTLGSQQLRHQADLVIQGFRRLLEDVESRPTSSPRDRSIIHPLCSKKELLTELGSSLLPLLKQQVASLTQALEDPDMLRQDPGPTLELILEIQPKLAQNWDQIICTMNHIMPLEGPQPDPAIDQNLNEFKPYRLRDLATCIRGDLQMQIEDFLHSARLVIEEIELARDERETSIGYDSYELDNSIDSALEWSKVSELDLLNGCWEGALLQTNAGLEDLLFIVHLNYRPISRPIAQLAKSFIPLLKLTKLFFNKLLRLGLTIKADVQSYTEMSTAQLLLFERSAQAIARSISASVGRLIEPEVEDRAQISQELIHQISQELIHQLKSLSPLFQSVLLLLNLYIIPLVPNNKLSSAQIPFKAWLVTWYTLFFKATNNAINAANSFAPNLN</sequence>
<name>A0A5B0NKF3_PUCGR</name>
<protein>
    <submittedName>
        <fullName evidence="1">Uncharacterized protein</fullName>
    </submittedName>
</protein>
<accession>A0A5B0NKF3</accession>
<dbReference type="PANTHER" id="PTHR33069">
    <property type="entry name" value="CHROMOSOME 7, WHOLE GENOME SHOTGUN SEQUENCE-RELATED"/>
    <property type="match status" value="1"/>
</dbReference>
<reference evidence="1 2" key="1">
    <citation type="submission" date="2019-05" db="EMBL/GenBank/DDBJ databases">
        <title>Emergence of the Ug99 lineage of the wheat stem rust pathogen through somatic hybridization.</title>
        <authorList>
            <person name="Li F."/>
            <person name="Upadhyaya N.M."/>
            <person name="Sperschneider J."/>
            <person name="Matny O."/>
            <person name="Nguyen-Phuc H."/>
            <person name="Mago R."/>
            <person name="Raley C."/>
            <person name="Miller M.E."/>
            <person name="Silverstein K.A.T."/>
            <person name="Henningsen E."/>
            <person name="Hirsch C.D."/>
            <person name="Visser B."/>
            <person name="Pretorius Z.A."/>
            <person name="Steffenson B.J."/>
            <person name="Schwessinger B."/>
            <person name="Dodds P.N."/>
            <person name="Figueroa M."/>
        </authorList>
    </citation>
    <scope>NUCLEOTIDE SEQUENCE [LARGE SCALE GENOMIC DNA]</scope>
    <source>
        <strain evidence="1">21-0</strain>
    </source>
</reference>
<comment type="caution">
    <text evidence="1">The sequence shown here is derived from an EMBL/GenBank/DDBJ whole genome shotgun (WGS) entry which is preliminary data.</text>
</comment>